<dbReference type="Pfam" id="PF12804">
    <property type="entry name" value="NTP_transf_3"/>
    <property type="match status" value="1"/>
</dbReference>
<dbReference type="PATRIC" id="fig|523841.21.peg.2385"/>
<evidence type="ECO:0000259" key="9">
    <source>
        <dbReference type="Pfam" id="PF12804"/>
    </source>
</evidence>
<dbReference type="Gene3D" id="3.90.550.10">
    <property type="entry name" value="Spore Coat Polysaccharide Biosynthesis Protein SpsA, Chain A"/>
    <property type="match status" value="1"/>
</dbReference>
<evidence type="ECO:0000256" key="1">
    <source>
        <dbReference type="ARBA" id="ARBA00022490"/>
    </source>
</evidence>
<gene>
    <name evidence="8" type="primary">mobA</name>
    <name evidence="10" type="ORF">BM92_10755</name>
    <name evidence="11" type="ORF">E6P09_01675</name>
</gene>
<dbReference type="CDD" id="cd02503">
    <property type="entry name" value="MobA"/>
    <property type="match status" value="1"/>
</dbReference>
<dbReference type="GO" id="GO:0005737">
    <property type="term" value="C:cytoplasm"/>
    <property type="evidence" value="ECO:0007669"/>
    <property type="project" value="UniProtKB-SubCell"/>
</dbReference>
<reference evidence="11 13" key="2">
    <citation type="submission" date="2019-04" db="EMBL/GenBank/DDBJ databases">
        <title>Methylomes of two halophilic Archaea, Haloarcula marismortui and Haloferax mediterranei.</title>
        <authorList>
            <person name="DasSarma S."/>
            <person name="DasSarma P."/>
            <person name="DasSarma S."/>
            <person name="Fomenkov A."/>
            <person name="Vincze T."/>
            <person name="Anton B.P."/>
            <person name="Roberts R.J."/>
        </authorList>
    </citation>
    <scope>NUCLEOTIDE SEQUENCE [LARGE SCALE GENOMIC DNA]</scope>
    <source>
        <strain evidence="11">ATCC 33500</strain>
        <strain evidence="13">ATCC 33500 / DSM 1411 / JCM 8866 / NBRC 14739 / NCIMB 2177 / R-4</strain>
    </source>
</reference>
<dbReference type="InterPro" id="IPR025877">
    <property type="entry name" value="MobA-like_NTP_Trfase"/>
</dbReference>
<dbReference type="EMBL" id="CP007551">
    <property type="protein sequence ID" value="AHZ23085.1"/>
    <property type="molecule type" value="Genomic_DNA"/>
</dbReference>
<keyword evidence="3 8" id="KW-0479">Metal-binding</keyword>
<comment type="function">
    <text evidence="8">Transfers a GMP moiety from GTP to Mo-molybdopterin (Mo-MPT) cofactor (Moco or molybdenum cofactor) to form Mo-molybdopterin guanine dinucleotide (Mo-MGD) cofactor.</text>
</comment>
<dbReference type="InterPro" id="IPR013482">
    <property type="entry name" value="Molybde_CF_guanTrfase"/>
</dbReference>
<comment type="subcellular location">
    <subcellularLocation>
        <location evidence="8">Cytoplasm</location>
    </subcellularLocation>
</comment>
<dbReference type="GO" id="GO:0046872">
    <property type="term" value="F:metal ion binding"/>
    <property type="evidence" value="ECO:0007669"/>
    <property type="project" value="UniProtKB-KW"/>
</dbReference>
<dbReference type="SMR" id="A0A059TN56"/>
<dbReference type="SUPFAM" id="SSF53448">
    <property type="entry name" value="Nucleotide-diphospho-sugar transferases"/>
    <property type="match status" value="1"/>
</dbReference>
<dbReference type="HAMAP" id="MF_00316">
    <property type="entry name" value="MobA"/>
    <property type="match status" value="1"/>
</dbReference>
<keyword evidence="2 8" id="KW-0808">Transferase</keyword>
<reference evidence="10 12" key="1">
    <citation type="submission" date="2014-04" db="EMBL/GenBank/DDBJ databases">
        <title>Transcriptional profiles of Haloferax mediterranei on the basis of nitrogen availability.</title>
        <authorList>
            <person name="Bautista V."/>
        </authorList>
    </citation>
    <scope>NUCLEOTIDE SEQUENCE [LARGE SCALE GENOMIC DNA]</scope>
    <source>
        <strain evidence="10">ATCC 33500</strain>
        <strain evidence="12">ATCC 33500 / DSM 1411 / JCM 8866 / NBRC 14739 / NCIMB 2177 / R-4</strain>
    </source>
</reference>
<dbReference type="PANTHER" id="PTHR19136">
    <property type="entry name" value="MOLYBDENUM COFACTOR GUANYLYLTRANSFERASE"/>
    <property type="match status" value="1"/>
</dbReference>
<sequence length="210" mass="22257">MAEQSSRNLDTGRAGIILAGGRSRRFDGIDKATAPVGGRPMIHRVAASLDPAVDELVINCRADQRDTFAAALSDFDVRFAEDSHPDHGPVFGLRTAVRASNAEYAAILPCDMPLVPTGFISHLFGRVQGGTGVIPSVSETPVPLPSVVHCRAGEVACTETIRAGSDRLKDVMSTLGVNVLDGREVQAHAGLDAFSNVNTIDDLRALSSRR</sequence>
<dbReference type="GO" id="GO:0005525">
    <property type="term" value="F:GTP binding"/>
    <property type="evidence" value="ECO:0007669"/>
    <property type="project" value="UniProtKB-UniRule"/>
</dbReference>
<evidence type="ECO:0000313" key="10">
    <source>
        <dbReference type="EMBL" id="AHZ23085.1"/>
    </source>
</evidence>
<keyword evidence="7 8" id="KW-0501">Molybdenum cofactor biosynthesis</keyword>
<dbReference type="EMBL" id="CP039139">
    <property type="protein sequence ID" value="QCQ74055.1"/>
    <property type="molecule type" value="Genomic_DNA"/>
</dbReference>
<evidence type="ECO:0000313" key="13">
    <source>
        <dbReference type="Proteomes" id="UP000299011"/>
    </source>
</evidence>
<protein>
    <recommendedName>
        <fullName evidence="8">Probable molybdenum cofactor guanylyltransferase</fullName>
        <shortName evidence="8">MoCo guanylyltransferase</shortName>
        <ecNumber evidence="8">2.7.7.77</ecNumber>
    </recommendedName>
    <alternativeName>
        <fullName evidence="8">GTP:molybdopterin guanylyltransferase</fullName>
    </alternativeName>
    <alternativeName>
        <fullName evidence="8">Mo-MPT guanylyltransferase</fullName>
    </alternativeName>
    <alternativeName>
        <fullName evidence="8">Molybdopterin guanylyltransferase</fullName>
    </alternativeName>
    <alternativeName>
        <fullName evidence="8">Molybdopterin-guanine dinucleotide synthase</fullName>
        <shortName evidence="8">MGD synthase</shortName>
    </alternativeName>
</protein>
<organism evidence="10 12">
    <name type="scientific">Haloferax mediterranei (strain ATCC 33500 / DSM 1411 / JCM 8866 / NBRC 14739 / NCIMB 2177 / R-4)</name>
    <name type="common">Halobacterium mediterranei</name>
    <dbReference type="NCBI Taxonomy" id="523841"/>
    <lineage>
        <taxon>Archaea</taxon>
        <taxon>Methanobacteriati</taxon>
        <taxon>Methanobacteriota</taxon>
        <taxon>Stenosarchaea group</taxon>
        <taxon>Halobacteria</taxon>
        <taxon>Halobacteriales</taxon>
        <taxon>Haloferacaceae</taxon>
        <taxon>Haloferax</taxon>
    </lineage>
</organism>
<dbReference type="GeneID" id="40155086"/>
<proteinExistence type="inferred from homology"/>
<feature type="binding site" evidence="8">
    <location>
        <position position="31"/>
    </location>
    <ligand>
        <name>GTP</name>
        <dbReference type="ChEBI" id="CHEBI:37565"/>
    </ligand>
</feature>
<dbReference type="GO" id="GO:0061603">
    <property type="term" value="F:molybdenum cofactor guanylyltransferase activity"/>
    <property type="evidence" value="ECO:0007669"/>
    <property type="project" value="UniProtKB-EC"/>
</dbReference>
<dbReference type="EC" id="2.7.7.77" evidence="8"/>
<evidence type="ECO:0000256" key="8">
    <source>
        <dbReference type="HAMAP-Rule" id="MF_00316"/>
    </source>
</evidence>
<evidence type="ECO:0000256" key="3">
    <source>
        <dbReference type="ARBA" id="ARBA00022723"/>
    </source>
</evidence>
<dbReference type="AlphaFoldDB" id="A0A059TN56"/>
<keyword evidence="5 8" id="KW-0460">Magnesium</keyword>
<evidence type="ECO:0000256" key="5">
    <source>
        <dbReference type="ARBA" id="ARBA00022842"/>
    </source>
</evidence>
<feature type="binding site" evidence="8">
    <location>
        <position position="59"/>
    </location>
    <ligand>
        <name>GTP</name>
        <dbReference type="ChEBI" id="CHEBI:37565"/>
    </ligand>
</feature>
<dbReference type="RefSeq" id="WP_004059342.1">
    <property type="nucleotide sequence ID" value="NC_017941.2"/>
</dbReference>
<dbReference type="Proteomes" id="UP000027075">
    <property type="component" value="Chromosome"/>
</dbReference>
<comment type="catalytic activity">
    <reaction evidence="8">
        <text>Mo-molybdopterin + GTP + H(+) = Mo-molybdopterin guanine dinucleotide + diphosphate</text>
        <dbReference type="Rhea" id="RHEA:34243"/>
        <dbReference type="ChEBI" id="CHEBI:15378"/>
        <dbReference type="ChEBI" id="CHEBI:33019"/>
        <dbReference type="ChEBI" id="CHEBI:37565"/>
        <dbReference type="ChEBI" id="CHEBI:71302"/>
        <dbReference type="ChEBI" id="CHEBI:71310"/>
        <dbReference type="EC" id="2.7.7.77"/>
    </reaction>
</comment>
<evidence type="ECO:0000256" key="2">
    <source>
        <dbReference type="ARBA" id="ARBA00022679"/>
    </source>
</evidence>
<keyword evidence="4 8" id="KW-0547">Nucleotide-binding</keyword>
<comment type="cofactor">
    <cofactor evidence="8">
        <name>Mg(2+)</name>
        <dbReference type="ChEBI" id="CHEBI:18420"/>
    </cofactor>
</comment>
<evidence type="ECO:0000313" key="11">
    <source>
        <dbReference type="EMBL" id="QCQ74055.1"/>
    </source>
</evidence>
<dbReference type="GO" id="GO:0006777">
    <property type="term" value="P:Mo-molybdopterin cofactor biosynthetic process"/>
    <property type="evidence" value="ECO:0007669"/>
    <property type="project" value="UniProtKB-KW"/>
</dbReference>
<dbReference type="KEGG" id="hme:HFX_2004"/>
<evidence type="ECO:0000313" key="12">
    <source>
        <dbReference type="Proteomes" id="UP000027075"/>
    </source>
</evidence>
<dbReference type="PANTHER" id="PTHR19136:SF81">
    <property type="entry name" value="MOLYBDENUM COFACTOR GUANYLYLTRANSFERASE"/>
    <property type="match status" value="1"/>
</dbReference>
<comment type="domain">
    <text evidence="8">The N-terminal domain determines nucleotide recognition and specific binding, while the C-terminal domain determines the specific binding to the target protein.</text>
</comment>
<dbReference type="OrthoDB" id="28434at2157"/>
<evidence type="ECO:0000256" key="7">
    <source>
        <dbReference type="ARBA" id="ARBA00023150"/>
    </source>
</evidence>
<keyword evidence="1 8" id="KW-0963">Cytoplasm</keyword>
<evidence type="ECO:0000256" key="6">
    <source>
        <dbReference type="ARBA" id="ARBA00023134"/>
    </source>
</evidence>
<accession>A0A059TN56</accession>
<name>A0A059TN56_HALMT</name>
<feature type="binding site" evidence="8">
    <location>
        <begin position="18"/>
        <end position="20"/>
    </location>
    <ligand>
        <name>GTP</name>
        <dbReference type="ChEBI" id="CHEBI:37565"/>
    </ligand>
</feature>
<dbReference type="InterPro" id="IPR029044">
    <property type="entry name" value="Nucleotide-diphossugar_trans"/>
</dbReference>
<keyword evidence="11" id="KW-0548">Nucleotidyltransferase</keyword>
<feature type="binding site" evidence="8">
    <location>
        <position position="82"/>
    </location>
    <ligand>
        <name>GTP</name>
        <dbReference type="ChEBI" id="CHEBI:37565"/>
    </ligand>
</feature>
<comment type="similarity">
    <text evidence="8">Belongs to the MobA family.</text>
</comment>
<evidence type="ECO:0000256" key="4">
    <source>
        <dbReference type="ARBA" id="ARBA00022741"/>
    </source>
</evidence>
<feature type="domain" description="MobA-like NTP transferase" evidence="9">
    <location>
        <begin position="15"/>
        <end position="149"/>
    </location>
</feature>
<feature type="binding site" evidence="8">
    <location>
        <position position="111"/>
    </location>
    <ligand>
        <name>Mg(2+)</name>
        <dbReference type="ChEBI" id="CHEBI:18420"/>
    </ligand>
</feature>
<feature type="binding site" evidence="8">
    <location>
        <position position="111"/>
    </location>
    <ligand>
        <name>GTP</name>
        <dbReference type="ChEBI" id="CHEBI:37565"/>
    </ligand>
</feature>
<dbReference type="Proteomes" id="UP000299011">
    <property type="component" value="Chromosome"/>
</dbReference>
<keyword evidence="6 8" id="KW-0342">GTP-binding</keyword>